<feature type="domain" description="VRR-NUC" evidence="5">
    <location>
        <begin position="78"/>
        <end position="190"/>
    </location>
</feature>
<evidence type="ECO:0000313" key="6">
    <source>
        <dbReference type="EMBL" id="WQD76654.1"/>
    </source>
</evidence>
<keyword evidence="2" id="KW-0540">Nuclease</keyword>
<feature type="compositionally biased region" description="Pro residues" evidence="4">
    <location>
        <begin position="235"/>
        <end position="244"/>
    </location>
</feature>
<dbReference type="RefSeq" id="WP_025369568.1">
    <property type="nucleotide sequence ID" value="NZ_CP139965.1"/>
</dbReference>
<sequence>MSGPGYGTGSGSGGLTGGGQTTPVQLRPAFPDPADKKVICKAICVCNREPDTGAAGQSLRQQCVSRNLRDVDRSMGWQSPYKSEVNYDMSRWPPAPIMRSASPTEAHPYLPGWIAKYWPGGQDAYPSGSNAVRRPDVVIVKDGSLPPTQDNIKGVVEIKFPPQTKDPEQEDDYARIAGSPNKVATMGPGDCDCSDDDGGESPVRALSEALSGLGRSLRQMMGQGPASPPGFGGLPMPPAPIPVP</sequence>
<keyword evidence="7" id="KW-1185">Reference proteome</keyword>
<evidence type="ECO:0000313" key="7">
    <source>
        <dbReference type="Proteomes" id="UP001325479"/>
    </source>
</evidence>
<keyword evidence="3" id="KW-0378">Hydrolase</keyword>
<evidence type="ECO:0000256" key="4">
    <source>
        <dbReference type="SAM" id="MobiDB-lite"/>
    </source>
</evidence>
<protein>
    <submittedName>
        <fullName evidence="6">VRR-NUC domain-containing protein</fullName>
    </submittedName>
</protein>
<accession>A0ABZ0WH44</accession>
<dbReference type="InterPro" id="IPR014883">
    <property type="entry name" value="VRR_NUC"/>
</dbReference>
<feature type="region of interest" description="Disordered" evidence="4">
    <location>
        <begin position="1"/>
        <end position="32"/>
    </location>
</feature>
<feature type="region of interest" description="Disordered" evidence="4">
    <location>
        <begin position="217"/>
        <end position="244"/>
    </location>
</feature>
<organism evidence="6 7">
    <name type="scientific">Paraburkholderia kururiensis</name>
    <dbReference type="NCBI Taxonomy" id="984307"/>
    <lineage>
        <taxon>Bacteria</taxon>
        <taxon>Pseudomonadati</taxon>
        <taxon>Pseudomonadota</taxon>
        <taxon>Betaproteobacteria</taxon>
        <taxon>Burkholderiales</taxon>
        <taxon>Burkholderiaceae</taxon>
        <taxon>Paraburkholderia</taxon>
    </lineage>
</organism>
<dbReference type="Proteomes" id="UP001325479">
    <property type="component" value="Chromosome"/>
</dbReference>
<feature type="compositionally biased region" description="Gly residues" evidence="4">
    <location>
        <begin position="1"/>
        <end position="20"/>
    </location>
</feature>
<proteinExistence type="predicted"/>
<reference evidence="6 7" key="1">
    <citation type="submission" date="2023-12" db="EMBL/GenBank/DDBJ databases">
        <title>Genome sequencing and assembly of bacterial species from a model synthetic community.</title>
        <authorList>
            <person name="Hogle S.L."/>
        </authorList>
    </citation>
    <scope>NUCLEOTIDE SEQUENCE [LARGE SCALE GENOMIC DNA]</scope>
    <source>
        <strain evidence="6 7">HAMBI 2494</strain>
    </source>
</reference>
<evidence type="ECO:0000256" key="2">
    <source>
        <dbReference type="ARBA" id="ARBA00022722"/>
    </source>
</evidence>
<gene>
    <name evidence="6" type="ORF">U0042_21565</name>
</gene>
<comment type="cofactor">
    <cofactor evidence="1">
        <name>Mg(2+)</name>
        <dbReference type="ChEBI" id="CHEBI:18420"/>
    </cofactor>
</comment>
<evidence type="ECO:0000256" key="3">
    <source>
        <dbReference type="ARBA" id="ARBA00022801"/>
    </source>
</evidence>
<dbReference type="EMBL" id="CP139965">
    <property type="protein sequence ID" value="WQD76654.1"/>
    <property type="molecule type" value="Genomic_DNA"/>
</dbReference>
<dbReference type="SMART" id="SM00990">
    <property type="entry name" value="VRR_NUC"/>
    <property type="match status" value="1"/>
</dbReference>
<name>A0ABZ0WH44_9BURK</name>
<feature type="region of interest" description="Disordered" evidence="4">
    <location>
        <begin position="179"/>
        <end position="203"/>
    </location>
</feature>
<evidence type="ECO:0000256" key="1">
    <source>
        <dbReference type="ARBA" id="ARBA00001946"/>
    </source>
</evidence>
<evidence type="ECO:0000259" key="5">
    <source>
        <dbReference type="SMART" id="SM00990"/>
    </source>
</evidence>